<gene>
    <name evidence="4" type="ORF">EHS25_006967</name>
</gene>
<dbReference type="GO" id="GO:0003960">
    <property type="term" value="F:quinone reductase (NADPH) activity"/>
    <property type="evidence" value="ECO:0007669"/>
    <property type="project" value="InterPro"/>
</dbReference>
<feature type="domain" description="Enoyl reductase (ER)" evidence="3">
    <location>
        <begin position="26"/>
        <end position="334"/>
    </location>
</feature>
<evidence type="ECO:0000259" key="3">
    <source>
        <dbReference type="SMART" id="SM00829"/>
    </source>
</evidence>
<dbReference type="Proteomes" id="UP000279259">
    <property type="component" value="Unassembled WGS sequence"/>
</dbReference>
<dbReference type="GO" id="GO:0035925">
    <property type="term" value="F:mRNA 3'-UTR AU-rich region binding"/>
    <property type="evidence" value="ECO:0007669"/>
    <property type="project" value="TreeGrafter"/>
</dbReference>
<dbReference type="InterPro" id="IPR013154">
    <property type="entry name" value="ADH-like_N"/>
</dbReference>
<dbReference type="SUPFAM" id="SSF51735">
    <property type="entry name" value="NAD(P)-binding Rossmann-fold domains"/>
    <property type="match status" value="1"/>
</dbReference>
<reference evidence="4 5" key="1">
    <citation type="submission" date="2018-11" db="EMBL/GenBank/DDBJ databases">
        <title>Genome sequence of Saitozyma podzolica DSM 27192.</title>
        <authorList>
            <person name="Aliyu H."/>
            <person name="Gorte O."/>
            <person name="Ochsenreither K."/>
        </authorList>
    </citation>
    <scope>NUCLEOTIDE SEQUENCE [LARGE SCALE GENOMIC DNA]</scope>
    <source>
        <strain evidence="4 5">DSM 27192</strain>
    </source>
</reference>
<dbReference type="PANTHER" id="PTHR48106">
    <property type="entry name" value="QUINONE OXIDOREDUCTASE PIG3-RELATED"/>
    <property type="match status" value="1"/>
</dbReference>
<dbReference type="AlphaFoldDB" id="A0A427XPP6"/>
<dbReference type="InterPro" id="IPR036291">
    <property type="entry name" value="NAD(P)-bd_dom_sf"/>
</dbReference>
<accession>A0A427XPP6</accession>
<dbReference type="PANTHER" id="PTHR48106:SF13">
    <property type="entry name" value="QUINONE OXIDOREDUCTASE-RELATED"/>
    <property type="match status" value="1"/>
</dbReference>
<dbReference type="STRING" id="1890683.A0A427XPP6"/>
<keyword evidence="1" id="KW-0521">NADP</keyword>
<dbReference type="CDD" id="cd05286">
    <property type="entry name" value="QOR2"/>
    <property type="match status" value="1"/>
</dbReference>
<comment type="caution">
    <text evidence="4">The sequence shown here is derived from an EMBL/GenBank/DDBJ whole genome shotgun (WGS) entry which is preliminary data.</text>
</comment>
<organism evidence="4 5">
    <name type="scientific">Saitozyma podzolica</name>
    <dbReference type="NCBI Taxonomy" id="1890683"/>
    <lineage>
        <taxon>Eukaryota</taxon>
        <taxon>Fungi</taxon>
        <taxon>Dikarya</taxon>
        <taxon>Basidiomycota</taxon>
        <taxon>Agaricomycotina</taxon>
        <taxon>Tremellomycetes</taxon>
        <taxon>Tremellales</taxon>
        <taxon>Trimorphomycetaceae</taxon>
        <taxon>Saitozyma</taxon>
    </lineage>
</organism>
<dbReference type="InterPro" id="IPR020843">
    <property type="entry name" value="ER"/>
</dbReference>
<dbReference type="Gene3D" id="3.40.50.720">
    <property type="entry name" value="NAD(P)-binding Rossmann-like Domain"/>
    <property type="match status" value="1"/>
</dbReference>
<dbReference type="InterPro" id="IPR013149">
    <property type="entry name" value="ADH-like_C"/>
</dbReference>
<dbReference type="Pfam" id="PF08240">
    <property type="entry name" value="ADH_N"/>
    <property type="match status" value="1"/>
</dbReference>
<dbReference type="Gene3D" id="3.90.180.10">
    <property type="entry name" value="Medium-chain alcohol dehydrogenases, catalytic domain"/>
    <property type="match status" value="1"/>
</dbReference>
<proteinExistence type="predicted"/>
<dbReference type="Pfam" id="PF00107">
    <property type="entry name" value="ADH_zinc_N"/>
    <property type="match status" value="1"/>
</dbReference>
<evidence type="ECO:0000256" key="1">
    <source>
        <dbReference type="ARBA" id="ARBA00022857"/>
    </source>
</evidence>
<keyword evidence="5" id="KW-1185">Reference proteome</keyword>
<dbReference type="SUPFAM" id="SSF50129">
    <property type="entry name" value="GroES-like"/>
    <property type="match status" value="1"/>
</dbReference>
<dbReference type="InterPro" id="IPR011032">
    <property type="entry name" value="GroES-like_sf"/>
</dbReference>
<dbReference type="GO" id="GO:0070402">
    <property type="term" value="F:NADPH binding"/>
    <property type="evidence" value="ECO:0007669"/>
    <property type="project" value="TreeGrafter"/>
</dbReference>
<protein>
    <recommendedName>
        <fullName evidence="3">Enoyl reductase (ER) domain-containing protein</fullName>
    </recommendedName>
</protein>
<dbReference type="SMART" id="SM00829">
    <property type="entry name" value="PKS_ER"/>
    <property type="match status" value="1"/>
</dbReference>
<evidence type="ECO:0000256" key="2">
    <source>
        <dbReference type="ARBA" id="ARBA00023002"/>
    </source>
</evidence>
<evidence type="ECO:0000313" key="4">
    <source>
        <dbReference type="EMBL" id="RSH80798.1"/>
    </source>
</evidence>
<dbReference type="GO" id="GO:0005829">
    <property type="term" value="C:cytosol"/>
    <property type="evidence" value="ECO:0007669"/>
    <property type="project" value="TreeGrafter"/>
</dbReference>
<dbReference type="EMBL" id="RSCD01000032">
    <property type="protein sequence ID" value="RSH80798.1"/>
    <property type="molecule type" value="Genomic_DNA"/>
</dbReference>
<dbReference type="OrthoDB" id="48317at2759"/>
<keyword evidence="2" id="KW-0560">Oxidoreductase</keyword>
<dbReference type="InterPro" id="IPR047618">
    <property type="entry name" value="QOR-like"/>
</dbReference>
<name>A0A427XPP6_9TREE</name>
<sequence length="338" mass="36852">MSTTRIPKTMKAIRASLILDIVSETGGPDVLSLDEIPVPTAEDHEVLIKVEWTGTNYIDNSRLLTFPYKRSGLFPVQLPFTLGHDAVGTIVSLPKVPMAHTSLPPLQVGLRVLTCRGSAFAEYMVAPWWQVAPLPEGIDPKEGVAMATTEFTSMYLLRGSYKVKKGDWLCKYFGANVIGTTSTPEKAELAKANGADHVLLTTASSEDNIAAIKKLTGKGVHVVYDSVGRDTWEEDFEVVRPKATIVSFGNSSGPVPAFEPLKLFAKALKVTRPTLGPFMVEPEDFALYATEIFDIVKKGGLKFSIYKVYPFTAEGVAQTQLDITSRSTTGKLIIHVSD</sequence>
<evidence type="ECO:0000313" key="5">
    <source>
        <dbReference type="Proteomes" id="UP000279259"/>
    </source>
</evidence>